<dbReference type="InterPro" id="IPR013022">
    <property type="entry name" value="Xyl_isomerase-like_TIM-brl"/>
</dbReference>
<dbReference type="EMBL" id="FN653021">
    <property type="protein sequence ID" value="CBY23426.1"/>
    <property type="molecule type" value="Genomic_DNA"/>
</dbReference>
<evidence type="ECO:0000313" key="3">
    <source>
        <dbReference type="EMBL" id="CBY23426.1"/>
    </source>
</evidence>
<accession>E4X1V9</accession>
<dbReference type="InterPro" id="IPR050417">
    <property type="entry name" value="Sugar_Epim/Isomerase"/>
</dbReference>
<evidence type="ECO:0000313" key="5">
    <source>
        <dbReference type="Proteomes" id="UP000001307"/>
    </source>
</evidence>
<dbReference type="GO" id="GO:0046487">
    <property type="term" value="P:glyoxylate metabolic process"/>
    <property type="evidence" value="ECO:0007669"/>
    <property type="project" value="TreeGrafter"/>
</dbReference>
<proteinExistence type="predicted"/>
<dbReference type="InterPro" id="IPR036237">
    <property type="entry name" value="Xyl_isomerase-like_sf"/>
</dbReference>
<dbReference type="GO" id="GO:0008903">
    <property type="term" value="F:hydroxypyruvate isomerase activity"/>
    <property type="evidence" value="ECO:0007669"/>
    <property type="project" value="TreeGrafter"/>
</dbReference>
<evidence type="ECO:0000313" key="4">
    <source>
        <dbReference type="EMBL" id="CBY35944.1"/>
    </source>
</evidence>
<keyword evidence="1" id="KW-0413">Isomerase</keyword>
<dbReference type="OrthoDB" id="4214675at2759"/>
<name>E4X1V9_OIKDI</name>
<dbReference type="InParanoid" id="E4X1V9"/>
<protein>
    <recommendedName>
        <fullName evidence="2">Xylose isomerase-like TIM barrel domain-containing protein</fullName>
    </recommendedName>
</protein>
<sequence>MNTAAGDSVGLGAIPGKSVDFLKTVKEAIKYANAVDCPMIHLMAGKIPVGQTKEACRAQFLDNLKIAADLLKDYGMVGTLEPINSKMLPGYFYSTPEEALNILEEVGAENLFYQCDLFHLETEKGNTIENVKNLYEKIAHFQIAQAPDRHEPSHDGTIDYDEFFKILEDKGFENYIGLEYAPKGTTQESLEWAKKYLRNTN</sequence>
<evidence type="ECO:0000256" key="1">
    <source>
        <dbReference type="ARBA" id="ARBA00023235"/>
    </source>
</evidence>
<reference evidence="3" key="1">
    <citation type="journal article" date="2010" name="Science">
        <title>Plasticity of animal genome architecture unmasked by rapid evolution of a pelagic tunicate.</title>
        <authorList>
            <person name="Denoeud F."/>
            <person name="Henriet S."/>
            <person name="Mungpakdee S."/>
            <person name="Aury J.M."/>
            <person name="Da Silva C."/>
            <person name="Brinkmann H."/>
            <person name="Mikhaleva J."/>
            <person name="Olsen L.C."/>
            <person name="Jubin C."/>
            <person name="Canestro C."/>
            <person name="Bouquet J.M."/>
            <person name="Danks G."/>
            <person name="Poulain J."/>
            <person name="Campsteijn C."/>
            <person name="Adamski M."/>
            <person name="Cross I."/>
            <person name="Yadetie F."/>
            <person name="Muffato M."/>
            <person name="Louis A."/>
            <person name="Butcher S."/>
            <person name="Tsagkogeorga G."/>
            <person name="Konrad A."/>
            <person name="Singh S."/>
            <person name="Jensen M.F."/>
            <person name="Cong E.H."/>
            <person name="Eikeseth-Otteraa H."/>
            <person name="Noel B."/>
            <person name="Anthouard V."/>
            <person name="Porcel B.M."/>
            <person name="Kachouri-Lafond R."/>
            <person name="Nishino A."/>
            <person name="Ugolini M."/>
            <person name="Chourrout P."/>
            <person name="Nishida H."/>
            <person name="Aasland R."/>
            <person name="Huzurbazar S."/>
            <person name="Westhof E."/>
            <person name="Delsuc F."/>
            <person name="Lehrach H."/>
            <person name="Reinhardt R."/>
            <person name="Weissenbach J."/>
            <person name="Roy S.W."/>
            <person name="Artiguenave F."/>
            <person name="Postlethwait J.H."/>
            <person name="Manak J.R."/>
            <person name="Thompson E.M."/>
            <person name="Jaillon O."/>
            <person name="Du Pasquier L."/>
            <person name="Boudinot P."/>
            <person name="Liberles D.A."/>
            <person name="Volff J.N."/>
            <person name="Philippe H."/>
            <person name="Lenhard B."/>
            <person name="Roest Crollius H."/>
            <person name="Wincker P."/>
            <person name="Chourrout D."/>
        </authorList>
    </citation>
    <scope>NUCLEOTIDE SEQUENCE [LARGE SCALE GENOMIC DNA]</scope>
</reference>
<dbReference type="AlphaFoldDB" id="E4X1V9"/>
<organism evidence="3">
    <name type="scientific">Oikopleura dioica</name>
    <name type="common">Tunicate</name>
    <dbReference type="NCBI Taxonomy" id="34765"/>
    <lineage>
        <taxon>Eukaryota</taxon>
        <taxon>Metazoa</taxon>
        <taxon>Chordata</taxon>
        <taxon>Tunicata</taxon>
        <taxon>Appendicularia</taxon>
        <taxon>Copelata</taxon>
        <taxon>Oikopleuridae</taxon>
        <taxon>Oikopleura</taxon>
    </lineage>
</organism>
<dbReference type="Pfam" id="PF01261">
    <property type="entry name" value="AP_endonuc_2"/>
    <property type="match status" value="1"/>
</dbReference>
<keyword evidence="5" id="KW-1185">Reference proteome</keyword>
<dbReference type="PANTHER" id="PTHR43489:SF6">
    <property type="entry name" value="HYDROXYPYRUVATE ISOMERASE-RELATED"/>
    <property type="match status" value="1"/>
</dbReference>
<evidence type="ECO:0000259" key="2">
    <source>
        <dbReference type="Pfam" id="PF01261"/>
    </source>
</evidence>
<dbReference type="EMBL" id="FN654699">
    <property type="protein sequence ID" value="CBY35944.1"/>
    <property type="molecule type" value="Genomic_DNA"/>
</dbReference>
<dbReference type="PANTHER" id="PTHR43489">
    <property type="entry name" value="ISOMERASE"/>
    <property type="match status" value="1"/>
</dbReference>
<gene>
    <name evidence="3" type="ORF">GSOID_T00015864001</name>
    <name evidence="4" type="ORF">GSOID_T00028419001</name>
</gene>
<dbReference type="SUPFAM" id="SSF51658">
    <property type="entry name" value="Xylose isomerase-like"/>
    <property type="match status" value="1"/>
</dbReference>
<dbReference type="Gene3D" id="3.20.20.150">
    <property type="entry name" value="Divalent-metal-dependent TIM barrel enzymes"/>
    <property type="match status" value="1"/>
</dbReference>
<dbReference type="Proteomes" id="UP000011014">
    <property type="component" value="Unassembled WGS sequence"/>
</dbReference>
<feature type="domain" description="Xylose isomerase-like TIM barrel" evidence="2">
    <location>
        <begin position="9"/>
        <end position="195"/>
    </location>
</feature>
<dbReference type="Proteomes" id="UP000001307">
    <property type="component" value="Unassembled WGS sequence"/>
</dbReference>